<dbReference type="Gene3D" id="3.40.1310.20">
    <property type="match status" value="1"/>
</dbReference>
<dbReference type="OrthoDB" id="3173306at2"/>
<evidence type="ECO:0000313" key="3">
    <source>
        <dbReference type="Proteomes" id="UP000235670"/>
    </source>
</evidence>
<dbReference type="Proteomes" id="UP000235670">
    <property type="component" value="Unassembled WGS sequence"/>
</dbReference>
<dbReference type="AlphaFoldDB" id="A0A2N6SEL7"/>
<organism evidence="2 3">
    <name type="scientific">Gemella sanguinis</name>
    <dbReference type="NCBI Taxonomy" id="84135"/>
    <lineage>
        <taxon>Bacteria</taxon>
        <taxon>Bacillati</taxon>
        <taxon>Bacillota</taxon>
        <taxon>Bacilli</taxon>
        <taxon>Bacillales</taxon>
        <taxon>Gemellaceae</taxon>
        <taxon>Gemella</taxon>
    </lineage>
</organism>
<gene>
    <name evidence="2" type="ORF">CJ218_04505</name>
</gene>
<dbReference type="RefSeq" id="WP_102189771.1">
    <property type="nucleotide sequence ID" value="NZ_PNGT01000004.1"/>
</dbReference>
<evidence type="ECO:0000259" key="1">
    <source>
        <dbReference type="Pfam" id="PF23343"/>
    </source>
</evidence>
<evidence type="ECO:0000313" key="2">
    <source>
        <dbReference type="EMBL" id="PMC52392.1"/>
    </source>
</evidence>
<reference evidence="2 3" key="1">
    <citation type="submission" date="2017-09" db="EMBL/GenBank/DDBJ databases">
        <title>Bacterial strain isolated from the female urinary microbiota.</title>
        <authorList>
            <person name="Thomas-White K."/>
            <person name="Kumar N."/>
            <person name="Forster S."/>
            <person name="Putonti C."/>
            <person name="Lawley T."/>
            <person name="Wolfe A.J."/>
        </authorList>
    </citation>
    <scope>NUCLEOTIDE SEQUENCE [LARGE SCALE GENOMIC DNA]</scope>
    <source>
        <strain evidence="2 3">UMB0186</strain>
    </source>
</reference>
<name>A0A2N6SEL7_9BACL</name>
<accession>A0A2N6SEL7</accession>
<proteinExistence type="predicted"/>
<sequence>MKKNSSEIKTIYPERMVKYYSYGDTLEISNVIRDQSIVVLPNRKYAVLSTGEIKDMINKGDTRDSNITSLKRTMRTLRRLISNNFNGGAKELWVTLTYRDIVTDPKFIYNDFKVFIKKIRKHYGRVEYISVIEPHAKYGKFHLHVLLKSDKKLYIENSHLAELWGKGFTKTKRLTNKDSIANYVVSYLTNLDTSELSETNLSENSKKSIVKGSRLCLYPKGLRIYRKSDGIVDPDEGTDSKKNLIEKYNLSSIPEYVGNYKIKNQDEDEILIIKEFYKKGLKQKSNNKKRYKNKPL</sequence>
<dbReference type="Pfam" id="PF23343">
    <property type="entry name" value="REP_ORF2-G2P"/>
    <property type="match status" value="1"/>
</dbReference>
<feature type="domain" description="Replication-associated protein ORF2/G2P" evidence="1">
    <location>
        <begin position="92"/>
        <end position="190"/>
    </location>
</feature>
<comment type="caution">
    <text evidence="2">The sequence shown here is derived from an EMBL/GenBank/DDBJ whole genome shotgun (WGS) entry which is preliminary data.</text>
</comment>
<dbReference type="InterPro" id="IPR056906">
    <property type="entry name" value="ORF2/G2P_dom"/>
</dbReference>
<protein>
    <submittedName>
        <fullName evidence="2">Replicative protein</fullName>
    </submittedName>
</protein>
<dbReference type="EMBL" id="PNGT01000004">
    <property type="protein sequence ID" value="PMC52392.1"/>
    <property type="molecule type" value="Genomic_DNA"/>
</dbReference>